<dbReference type="PANTHER" id="PTHR46082">
    <property type="entry name" value="ATP/GTP-BINDING PROTEIN-RELATED"/>
    <property type="match status" value="1"/>
</dbReference>
<feature type="domain" description="Nucleoside phosphorylase" evidence="3">
    <location>
        <begin position="16"/>
        <end position="306"/>
    </location>
</feature>
<dbReference type="SUPFAM" id="SSF53167">
    <property type="entry name" value="Purine and uridine phosphorylases"/>
    <property type="match status" value="1"/>
</dbReference>
<dbReference type="GeneID" id="38142908"/>
<name>A0A3F3PMF7_9EURO</name>
<reference evidence="5 6" key="1">
    <citation type="submission" date="2018-07" db="EMBL/GenBank/DDBJ databases">
        <title>The genomes of Aspergillus section Nigri reveals drivers in fungal speciation.</title>
        <authorList>
            <consortium name="DOE Joint Genome Institute"/>
            <person name="Vesth T.C."/>
            <person name="Nybo J."/>
            <person name="Theobald S."/>
            <person name="Brandl J."/>
            <person name="Frisvad J.C."/>
            <person name="Nielsen K.F."/>
            <person name="Lyhne E.K."/>
            <person name="Kogle M.E."/>
            <person name="Kuo A."/>
            <person name="Riley R."/>
            <person name="Clum A."/>
            <person name="Nolan M."/>
            <person name="Lipzen A."/>
            <person name="Salamov A."/>
            <person name="Henrissat B."/>
            <person name="Wiebenga A."/>
            <person name="De vries R.P."/>
            <person name="Grigoriev I.V."/>
            <person name="Mortensen U.H."/>
            <person name="Andersen M.R."/>
            <person name="Baker S.E."/>
        </authorList>
    </citation>
    <scope>NUCLEOTIDE SEQUENCE [LARGE SCALE GENOMIC DNA]</scope>
    <source>
        <strain evidence="5 6">CBS 139.54b</strain>
    </source>
</reference>
<feature type="domain" description="Nephrocystin 3-like N-terminal" evidence="4">
    <location>
        <begin position="363"/>
        <end position="540"/>
    </location>
</feature>
<dbReference type="RefSeq" id="XP_026620974.1">
    <property type="nucleotide sequence ID" value="XM_026774552.1"/>
</dbReference>
<dbReference type="GO" id="GO:0009116">
    <property type="term" value="P:nucleoside metabolic process"/>
    <property type="evidence" value="ECO:0007669"/>
    <property type="project" value="InterPro"/>
</dbReference>
<dbReference type="SUPFAM" id="SSF48403">
    <property type="entry name" value="Ankyrin repeat"/>
    <property type="match status" value="1"/>
</dbReference>
<dbReference type="InterPro" id="IPR002110">
    <property type="entry name" value="Ankyrin_rpt"/>
</dbReference>
<dbReference type="Pfam" id="PF13857">
    <property type="entry name" value="Ank_5"/>
    <property type="match status" value="1"/>
</dbReference>
<dbReference type="InterPro" id="IPR000845">
    <property type="entry name" value="Nucleoside_phosphorylase_d"/>
</dbReference>
<dbReference type="Pfam" id="PF12796">
    <property type="entry name" value="Ank_2"/>
    <property type="match status" value="1"/>
</dbReference>
<sequence length="1330" mass="148944">MSVEASHPSSRASFVIAIICPLSPEAQVAIPLFDKVYDRTVYEKYGPVRNDPNHYTLGRIGRYDVVLAHMGGCGKAEASSVASHIKQSYPGIELALLIGICGGVPYRTNVGPTQPRRDVFLGDVIVSGAIIQYDLGKKLPHRFVRKKTLESNLGRASQQIRTFISTLEARHEEISKAHRKYLQTIQNSKDVPYPEPNSDILFKPEYKHRSHCQCMRVVSGDESVVDRRRVDSDKIPYIHFGRLASGDTVMCSAKDRDKIAKREEVLGFEMEAAGVWDSVPCILIKGVSNYADSHKNDTWQYYAAASAAACMRALLNQTPISNATPAEPSEVYSSEREKAYLDLLTFPQAQYRLDEILDAHDTTCAWVLERPEFKTWMCGEDLKSHGGFFWIKGKPGAGKSTLMKYLLPKAKRSKTDTVISSFFFHAQGVDLERSTVGMYRSLLHQLLSSTAISSSAKQPYFNLAAKMLSQDDGITWTIRDLKHQLLSIIRSLTNRYVFVFIDALDACDQGEMGDMIPFLEHLGHSSNACGVHLRICLASRHYPQLNIERGIELVLEYQQEQQGDMRKYVETELRGGKSKMIQEIREEICARAAGVFLWVTLVVRSLNDAFAKGKLHAVPFTDMLTRDTNDISDLIFCLQLVLFAHRPLSRDELYFAVMFAKDGLIKRDGEWHIDPHIENFILNISKGLVETARSKSRTVHFIHESVRDFLLRRDGFSKLQAGLGANAVGNAHDELAQLCFRYICQFKLLAADDIPKLYASPRAAKIKYVESEAPFLDYAIHSLLPHSNAAEAAGTSQDAFLETFSLSFHDFKDIRNALEPYHTRRYSIKVTALYVLAELNLDHLIRLELLRTPPLWKEMGRYHSPMGAAVYAGNTLAIRALLGCDPSASTSADNSLLKPDVIDRMKHYVVGSKQIRMRLGHSMALFLVEYAIERGHVAVLKLLQQTGEIDLNYKLNNGYLPLIHAVRCAKAEIFEFLLGNAGVNRGNRDARIGTALRIAISEGKRDISNVLLYHAMSRHWMNSFGECAFHWAVAGNHGPTVRRLIGLGCNVANRDGSGRDALSHAAEQGKVEMVRILIESGMVDIDGKDDKGRTAFSWAAGPDKYKLNHSPKPKQDWDELQKEVMYVLLSTGCVDVSSRDGYQWTPLFWAVKEDKPVAVDILLEASDTEVDCKRLTEKTSLSVAASGLADINTQDKFGRTPLSWAVYPSCSSPRPSVRPSATETPSSYPRRGYRLEVTSGLCAVPVLLDWPTIDASLADCFGHPPMWWAHVFRILLPSSQHDEQDRIIQLLTAHLSKKDKSINNAVLSPDRETLDREIQLVAASYSPSYD</sequence>
<dbReference type="STRING" id="1341132.A0A3F3PMF7"/>
<keyword evidence="2" id="KW-0040">ANK repeat</keyword>
<evidence type="ECO:0000313" key="5">
    <source>
        <dbReference type="EMBL" id="RDH27952.1"/>
    </source>
</evidence>
<dbReference type="SMART" id="SM00248">
    <property type="entry name" value="ANK"/>
    <property type="match status" value="6"/>
</dbReference>
<evidence type="ECO:0000313" key="6">
    <source>
        <dbReference type="Proteomes" id="UP000253729"/>
    </source>
</evidence>
<proteinExistence type="predicted"/>
<dbReference type="InterPro" id="IPR035994">
    <property type="entry name" value="Nucleoside_phosphorylase_sf"/>
</dbReference>
<protein>
    <submittedName>
        <fullName evidence="5">Uncharacterized protein</fullName>
    </submittedName>
</protein>
<dbReference type="EMBL" id="KZ852081">
    <property type="protein sequence ID" value="RDH27952.1"/>
    <property type="molecule type" value="Genomic_DNA"/>
</dbReference>
<dbReference type="Proteomes" id="UP000253729">
    <property type="component" value="Unassembled WGS sequence"/>
</dbReference>
<dbReference type="PANTHER" id="PTHR46082:SF6">
    <property type="entry name" value="AAA+ ATPASE DOMAIN-CONTAINING PROTEIN-RELATED"/>
    <property type="match status" value="1"/>
</dbReference>
<accession>A0A3F3PMF7</accession>
<dbReference type="InterPro" id="IPR053137">
    <property type="entry name" value="NLR-like"/>
</dbReference>
<dbReference type="PROSITE" id="PS50088">
    <property type="entry name" value="ANK_REPEAT"/>
    <property type="match status" value="1"/>
</dbReference>
<evidence type="ECO:0000259" key="4">
    <source>
        <dbReference type="Pfam" id="PF24883"/>
    </source>
</evidence>
<organism evidence="5 6">
    <name type="scientific">Aspergillus welwitschiae</name>
    <dbReference type="NCBI Taxonomy" id="1341132"/>
    <lineage>
        <taxon>Eukaryota</taxon>
        <taxon>Fungi</taxon>
        <taxon>Dikarya</taxon>
        <taxon>Ascomycota</taxon>
        <taxon>Pezizomycotina</taxon>
        <taxon>Eurotiomycetes</taxon>
        <taxon>Eurotiomycetidae</taxon>
        <taxon>Eurotiales</taxon>
        <taxon>Aspergillaceae</taxon>
        <taxon>Aspergillus</taxon>
        <taxon>Aspergillus subgen. Circumdati</taxon>
    </lineage>
</organism>
<dbReference type="SUPFAM" id="SSF52540">
    <property type="entry name" value="P-loop containing nucleoside triphosphate hydrolases"/>
    <property type="match status" value="1"/>
</dbReference>
<dbReference type="Pfam" id="PF01048">
    <property type="entry name" value="PNP_UDP_1"/>
    <property type="match status" value="1"/>
</dbReference>
<dbReference type="InterPro" id="IPR027417">
    <property type="entry name" value="P-loop_NTPase"/>
</dbReference>
<evidence type="ECO:0000256" key="2">
    <source>
        <dbReference type="PROSITE-ProRule" id="PRU00023"/>
    </source>
</evidence>
<dbReference type="PROSITE" id="PS50297">
    <property type="entry name" value="ANK_REP_REGION"/>
    <property type="match status" value="1"/>
</dbReference>
<keyword evidence="6" id="KW-1185">Reference proteome</keyword>
<evidence type="ECO:0000259" key="3">
    <source>
        <dbReference type="Pfam" id="PF01048"/>
    </source>
</evidence>
<feature type="repeat" description="ANK" evidence="2">
    <location>
        <begin position="1057"/>
        <end position="1081"/>
    </location>
</feature>
<dbReference type="InterPro" id="IPR056884">
    <property type="entry name" value="NPHP3-like_N"/>
</dbReference>
<dbReference type="InterPro" id="IPR036770">
    <property type="entry name" value="Ankyrin_rpt-contain_sf"/>
</dbReference>
<keyword evidence="1" id="KW-0677">Repeat</keyword>
<dbReference type="Gene3D" id="1.25.40.20">
    <property type="entry name" value="Ankyrin repeat-containing domain"/>
    <property type="match status" value="2"/>
</dbReference>
<evidence type="ECO:0000256" key="1">
    <source>
        <dbReference type="ARBA" id="ARBA00022737"/>
    </source>
</evidence>
<gene>
    <name evidence="5" type="ORF">BDQ94DRAFT_184070</name>
</gene>
<dbReference type="Gene3D" id="3.40.50.300">
    <property type="entry name" value="P-loop containing nucleotide triphosphate hydrolases"/>
    <property type="match status" value="1"/>
</dbReference>
<dbReference type="GO" id="GO:0003824">
    <property type="term" value="F:catalytic activity"/>
    <property type="evidence" value="ECO:0007669"/>
    <property type="project" value="InterPro"/>
</dbReference>
<dbReference type="Gene3D" id="3.40.50.1580">
    <property type="entry name" value="Nucleoside phosphorylase domain"/>
    <property type="match status" value="1"/>
</dbReference>
<dbReference type="Pfam" id="PF24883">
    <property type="entry name" value="NPHP3_N"/>
    <property type="match status" value="1"/>
</dbReference>